<dbReference type="GO" id="GO:0045121">
    <property type="term" value="C:membrane raft"/>
    <property type="evidence" value="ECO:0007669"/>
    <property type="project" value="UniProtKB-SubCell"/>
</dbReference>
<dbReference type="Pfam" id="PF00059">
    <property type="entry name" value="Lectin_C"/>
    <property type="match status" value="3"/>
</dbReference>
<feature type="region of interest" description="Disordered" evidence="26">
    <location>
        <begin position="1"/>
        <end position="22"/>
    </location>
</feature>
<keyword evidence="18" id="KW-0325">Glycoprotein</keyword>
<comment type="subunit">
    <text evidence="21">Homodimer; disulfide-linked. May form a hexamer composed of 3 homodimers. Interacts with HSP70.</text>
</comment>
<keyword evidence="19" id="KW-0395">Inflammatory response</keyword>
<evidence type="ECO:0000256" key="16">
    <source>
        <dbReference type="ARBA" id="ARBA00023157"/>
    </source>
</evidence>
<feature type="domain" description="C-type lectin" evidence="28">
    <location>
        <begin position="804"/>
        <end position="918"/>
    </location>
</feature>
<keyword evidence="17" id="KW-0675">Receptor</keyword>
<dbReference type="InterPro" id="IPR033992">
    <property type="entry name" value="NKR-like_CTLD"/>
</dbReference>
<comment type="subcellular location">
    <subcellularLocation>
        <location evidence="1">Cell membrane</location>
        <topology evidence="1">Lipid-anchor</topology>
    </subcellularLocation>
    <subcellularLocation>
        <location evidence="3">Cell membrane</location>
        <topology evidence="3">Single-pass type II membrane protein</topology>
    </subcellularLocation>
    <subcellularLocation>
        <location evidence="2">Membrane raft</location>
    </subcellularLocation>
    <subcellularLocation>
        <location evidence="4">Secreted</location>
    </subcellularLocation>
</comment>
<keyword evidence="11" id="KW-0735">Signal-anchor</keyword>
<organism evidence="29 30">
    <name type="scientific">Bos mutus</name>
    <name type="common">wild yak</name>
    <dbReference type="NCBI Taxonomy" id="72004"/>
    <lineage>
        <taxon>Eukaryota</taxon>
        <taxon>Metazoa</taxon>
        <taxon>Chordata</taxon>
        <taxon>Craniata</taxon>
        <taxon>Vertebrata</taxon>
        <taxon>Euteleostomi</taxon>
        <taxon>Mammalia</taxon>
        <taxon>Eutheria</taxon>
        <taxon>Laurasiatheria</taxon>
        <taxon>Artiodactyla</taxon>
        <taxon>Ruminantia</taxon>
        <taxon>Pecora</taxon>
        <taxon>Bovidae</taxon>
        <taxon>Bovinae</taxon>
        <taxon>Bos</taxon>
    </lineage>
</organism>
<dbReference type="CDD" id="cd03593">
    <property type="entry name" value="CLECT_NK_receptors_like"/>
    <property type="match status" value="3"/>
</dbReference>
<dbReference type="GO" id="GO:0005041">
    <property type="term" value="F:low-density lipoprotein particle receptor activity"/>
    <property type="evidence" value="ECO:0007669"/>
    <property type="project" value="TreeGrafter"/>
</dbReference>
<dbReference type="InterPro" id="IPR016187">
    <property type="entry name" value="CTDL_fold"/>
</dbReference>
<keyword evidence="5" id="KW-1003">Cell membrane</keyword>
<keyword evidence="10" id="KW-0130">Cell adhesion</keyword>
<evidence type="ECO:0000256" key="12">
    <source>
        <dbReference type="ARBA" id="ARBA00022989"/>
    </source>
</evidence>
<feature type="compositionally biased region" description="Basic and acidic residues" evidence="26">
    <location>
        <begin position="1"/>
        <end position="14"/>
    </location>
</feature>
<evidence type="ECO:0000256" key="14">
    <source>
        <dbReference type="ARBA" id="ARBA00023136"/>
    </source>
</evidence>
<evidence type="ECO:0000256" key="9">
    <source>
        <dbReference type="ARBA" id="ARBA00022859"/>
    </source>
</evidence>
<feature type="transmembrane region" description="Helical" evidence="27">
    <location>
        <begin position="538"/>
        <end position="565"/>
    </location>
</feature>
<evidence type="ECO:0000256" key="7">
    <source>
        <dbReference type="ARBA" id="ARBA00022692"/>
    </source>
</evidence>
<keyword evidence="9" id="KW-0391">Immunity</keyword>
<name>A0A6B0QPW8_9CETA</name>
<feature type="transmembrane region" description="Helical" evidence="27">
    <location>
        <begin position="34"/>
        <end position="57"/>
    </location>
</feature>
<dbReference type="Gene3D" id="3.10.100.10">
    <property type="entry name" value="Mannose-Binding Protein A, subunit A"/>
    <property type="match status" value="3"/>
</dbReference>
<evidence type="ECO:0000256" key="25">
    <source>
        <dbReference type="SAM" id="Coils"/>
    </source>
</evidence>
<evidence type="ECO:0000256" key="18">
    <source>
        <dbReference type="ARBA" id="ARBA00023180"/>
    </source>
</evidence>
<evidence type="ECO:0000256" key="5">
    <source>
        <dbReference type="ARBA" id="ARBA00022475"/>
    </source>
</evidence>
<feature type="compositionally biased region" description="Polar residues" evidence="26">
    <location>
        <begin position="682"/>
        <end position="692"/>
    </location>
</feature>
<feature type="transmembrane region" description="Helical" evidence="27">
    <location>
        <begin position="710"/>
        <end position="736"/>
    </location>
</feature>
<dbReference type="AlphaFoldDB" id="A0A6B0QPW8"/>
<keyword evidence="14 27" id="KW-0472">Membrane</keyword>
<evidence type="ECO:0000313" key="30">
    <source>
        <dbReference type="Proteomes" id="UP000322234"/>
    </source>
</evidence>
<evidence type="ECO:0000256" key="26">
    <source>
        <dbReference type="SAM" id="MobiDB-lite"/>
    </source>
</evidence>
<evidence type="ECO:0000256" key="1">
    <source>
        <dbReference type="ARBA" id="ARBA00004193"/>
    </source>
</evidence>
<dbReference type="InterPro" id="IPR001304">
    <property type="entry name" value="C-type_lectin-like"/>
</dbReference>
<comment type="caution">
    <text evidence="29">The sequence shown here is derived from an EMBL/GenBank/DDBJ whole genome shotgun (WGS) entry which is preliminary data.</text>
</comment>
<feature type="transmembrane region" description="Helical" evidence="27">
    <location>
        <begin position="312"/>
        <end position="337"/>
    </location>
</feature>
<feature type="domain" description="C-type lectin" evidence="28">
    <location>
        <begin position="395"/>
        <end position="468"/>
    </location>
</feature>
<feature type="coiled-coil region" evidence="25">
    <location>
        <begin position="94"/>
        <end position="132"/>
    </location>
</feature>
<dbReference type="InterPro" id="IPR052332">
    <property type="entry name" value="OxLDL_rcpt1-like"/>
</dbReference>
<evidence type="ECO:0000259" key="28">
    <source>
        <dbReference type="PROSITE" id="PS50041"/>
    </source>
</evidence>
<evidence type="ECO:0000256" key="8">
    <source>
        <dbReference type="ARBA" id="ARBA00022734"/>
    </source>
</evidence>
<evidence type="ECO:0000256" key="6">
    <source>
        <dbReference type="ARBA" id="ARBA00022525"/>
    </source>
</evidence>
<dbReference type="InterPro" id="IPR016186">
    <property type="entry name" value="C-type_lectin-like/link_sf"/>
</dbReference>
<evidence type="ECO:0000256" key="11">
    <source>
        <dbReference type="ARBA" id="ARBA00022968"/>
    </source>
</evidence>
<dbReference type="Proteomes" id="UP000322234">
    <property type="component" value="Unassembled WGS sequence"/>
</dbReference>
<evidence type="ECO:0000256" key="22">
    <source>
        <dbReference type="ARBA" id="ARBA00041191"/>
    </source>
</evidence>
<evidence type="ECO:0000256" key="21">
    <source>
        <dbReference type="ARBA" id="ARBA00038751"/>
    </source>
</evidence>
<reference evidence="29" key="1">
    <citation type="submission" date="2019-10" db="EMBL/GenBank/DDBJ databases">
        <title>The sequence and de novo assembly of the wild yak genome.</title>
        <authorList>
            <person name="Liu Y."/>
        </authorList>
    </citation>
    <scope>NUCLEOTIDE SEQUENCE [LARGE SCALE GENOMIC DNA]</scope>
    <source>
        <strain evidence="29">WY2019</strain>
    </source>
</reference>
<dbReference type="SUPFAM" id="SSF56436">
    <property type="entry name" value="C-type lectin-like"/>
    <property type="match status" value="3"/>
</dbReference>
<evidence type="ECO:0000256" key="20">
    <source>
        <dbReference type="ARBA" id="ARBA00023288"/>
    </source>
</evidence>
<dbReference type="SMART" id="SM00034">
    <property type="entry name" value="CLECT"/>
    <property type="match status" value="3"/>
</dbReference>
<gene>
    <name evidence="29" type="ORF">E5288_WYG013645</name>
</gene>
<feature type="region of interest" description="Disordered" evidence="26">
    <location>
        <begin position="682"/>
        <end position="702"/>
    </location>
</feature>
<evidence type="ECO:0000256" key="17">
    <source>
        <dbReference type="ARBA" id="ARBA00023170"/>
    </source>
</evidence>
<dbReference type="PANTHER" id="PTHR47298">
    <property type="entry name" value="OXIDIZED LOW-DENSITY LIPOPROTEIN RECEPTOR 1"/>
    <property type="match status" value="1"/>
</dbReference>
<keyword evidence="30" id="KW-1185">Reference proteome</keyword>
<evidence type="ECO:0000256" key="24">
    <source>
        <dbReference type="ARBA" id="ARBA00041771"/>
    </source>
</evidence>
<accession>A0A6B0QPW8</accession>
<evidence type="ECO:0000256" key="2">
    <source>
        <dbReference type="ARBA" id="ARBA00004285"/>
    </source>
</evidence>
<keyword evidence="13 25" id="KW-0175">Coiled coil</keyword>
<dbReference type="GO" id="GO:0042157">
    <property type="term" value="P:lipoprotein metabolic process"/>
    <property type="evidence" value="ECO:0007669"/>
    <property type="project" value="TreeGrafter"/>
</dbReference>
<keyword evidence="7 27" id="KW-0812">Transmembrane</keyword>
<dbReference type="GO" id="GO:0007159">
    <property type="term" value="P:leukocyte cell-cell adhesion"/>
    <property type="evidence" value="ECO:0007669"/>
    <property type="project" value="TreeGrafter"/>
</dbReference>
<dbReference type="PANTHER" id="PTHR47298:SF1">
    <property type="entry name" value="OXIDIZED LOW-DENSITY LIPOPROTEIN RECEPTOR 1"/>
    <property type="match status" value="1"/>
</dbReference>
<feature type="domain" description="C-type lectin" evidence="28">
    <location>
        <begin position="150"/>
        <end position="222"/>
    </location>
</feature>
<evidence type="ECO:0000256" key="3">
    <source>
        <dbReference type="ARBA" id="ARBA00004401"/>
    </source>
</evidence>
<dbReference type="GO" id="GO:0030246">
    <property type="term" value="F:carbohydrate binding"/>
    <property type="evidence" value="ECO:0007669"/>
    <property type="project" value="UniProtKB-KW"/>
</dbReference>
<dbReference type="GO" id="GO:0006954">
    <property type="term" value="P:inflammatory response"/>
    <property type="evidence" value="ECO:0007669"/>
    <property type="project" value="UniProtKB-KW"/>
</dbReference>
<keyword evidence="12 27" id="KW-1133">Transmembrane helix</keyword>
<sequence>MTVDDPKGMKDQLDQKPNGKTAKGTTGFVSSWRWYPAAVTLGVLCLGLLVTVILLILQLSQVSDLIKQQQANITHQEDILEGQILAQRRSEKSAQESQKELKEMIETLAHKLDEKSKKLMELHRQNLNLQEVLKEAANYSGPCPQDWLWHEENCYQFSSGSFNWEKSQENCLSLDAHLLKINSTDELEFIQQTIAHSSFPFWMGLSMRKPNYSWLWEDGTPLTPHLFRIQGAVSHFSFFLKKKLAAVVLGERRKLSDAVSIQELSRTMEYQSSVENLDEDGYTQLDFSSRNITRRSVVSEKGLCAASSHWRLIAVTLGILCSVMLVITVVLSTSGIWRSSSGNNLLKSDSFPSRNKDNQSQPTQSSLEDSYETHCIYLLFPGVFSSSCPPNWITHEDSCYLFSTLLDSWDGSKRQCFQLGSHLLKIDSSKELEFISRQVSSQPDHSFWIGLSRRQTEEPWLWEDGSTLLSNLERKRNIVMGRDTEPGKKKVKQEDRGGLTGQKVLSGHFKISTQVVPQPSYQEGVCSKLPRKEQSLSFFFFFIYPCTKIVICFPASAGFSATFSFRMHLFHNVKKIFWRRTLARILPEAGSKLFHDLGLIISTEEFSQSSILSSKSEVQLPKKTHLTTVHGSMCQTFTTNFVVCIHTVFVRRSCQYNGIQMLAKYSSTRDMLDADGDTTMSLHSQASATSQRPELGHTEHQRPSSAWRPVALILLTLCLVLLIGLAALGLVFFQFYQLSNTQQDSILQKEEKLGNLSRQLQSLRTQNRKLAETLHHVAEKLCRELYNKTGEHRCSPCPEKWKWHGDKCYQFYKESKSWQGCEYFCIAENSTMLKINTQEVLEFAMPQSYSEFFYSYWTGLSRNSSGKAWLWMDGTPYSSELFDVMIDLTSLRSRDCVTILNGKAFSKDCRELRRCACEKAAAMVKHMAKDESTEL</sequence>
<dbReference type="PROSITE" id="PS50041">
    <property type="entry name" value="C_TYPE_LECTIN_2"/>
    <property type="match status" value="3"/>
</dbReference>
<dbReference type="GO" id="GO:0002376">
    <property type="term" value="P:immune system process"/>
    <property type="evidence" value="ECO:0007669"/>
    <property type="project" value="UniProtKB-KW"/>
</dbReference>
<keyword evidence="15" id="KW-0564">Palmitate</keyword>
<evidence type="ECO:0000256" key="19">
    <source>
        <dbReference type="ARBA" id="ARBA00023198"/>
    </source>
</evidence>
<dbReference type="GO" id="GO:0005886">
    <property type="term" value="C:plasma membrane"/>
    <property type="evidence" value="ECO:0007669"/>
    <property type="project" value="UniProtKB-SubCell"/>
</dbReference>
<evidence type="ECO:0000256" key="10">
    <source>
        <dbReference type="ARBA" id="ARBA00022889"/>
    </source>
</evidence>
<keyword evidence="16" id="KW-1015">Disulfide bond</keyword>
<dbReference type="EMBL" id="VBQZ03000003">
    <property type="protein sequence ID" value="MXQ79918.1"/>
    <property type="molecule type" value="Genomic_DNA"/>
</dbReference>
<evidence type="ECO:0000256" key="13">
    <source>
        <dbReference type="ARBA" id="ARBA00023054"/>
    </source>
</evidence>
<keyword evidence="20" id="KW-0449">Lipoprotein</keyword>
<feature type="coiled-coil region" evidence="25">
    <location>
        <begin position="746"/>
        <end position="773"/>
    </location>
</feature>
<protein>
    <recommendedName>
        <fullName evidence="22">Oxidized low-density lipoprotein receptor 1</fullName>
    </recommendedName>
    <alternativeName>
        <fullName evidence="23">Lectin-like oxidized LDL receptor 1</fullName>
    </alternativeName>
    <alternativeName>
        <fullName evidence="24">Lectin-type oxidized LDL receptor 1</fullName>
    </alternativeName>
</protein>
<evidence type="ECO:0000313" key="29">
    <source>
        <dbReference type="EMBL" id="MXQ79918.1"/>
    </source>
</evidence>
<dbReference type="GO" id="GO:0043235">
    <property type="term" value="C:receptor complex"/>
    <property type="evidence" value="ECO:0007669"/>
    <property type="project" value="TreeGrafter"/>
</dbReference>
<dbReference type="GO" id="GO:0005576">
    <property type="term" value="C:extracellular region"/>
    <property type="evidence" value="ECO:0007669"/>
    <property type="project" value="UniProtKB-SubCell"/>
</dbReference>
<evidence type="ECO:0000256" key="23">
    <source>
        <dbReference type="ARBA" id="ARBA00041686"/>
    </source>
</evidence>
<proteinExistence type="predicted"/>
<evidence type="ECO:0000256" key="27">
    <source>
        <dbReference type="SAM" id="Phobius"/>
    </source>
</evidence>
<keyword evidence="8" id="KW-0430">Lectin</keyword>
<evidence type="ECO:0000256" key="15">
    <source>
        <dbReference type="ARBA" id="ARBA00023139"/>
    </source>
</evidence>
<keyword evidence="6" id="KW-0964">Secreted</keyword>
<evidence type="ECO:0000256" key="4">
    <source>
        <dbReference type="ARBA" id="ARBA00004613"/>
    </source>
</evidence>